<protein>
    <submittedName>
        <fullName evidence="1">Uncharacterized protein</fullName>
    </submittedName>
</protein>
<gene>
    <name evidence="1" type="ORF">OIU74_028660</name>
</gene>
<evidence type="ECO:0000313" key="1">
    <source>
        <dbReference type="EMBL" id="KAJ6746039.1"/>
    </source>
</evidence>
<name>A0A9Q0ZT91_9ROSI</name>
<accession>A0A9Q0ZT91</accession>
<feature type="non-terminal residue" evidence="1">
    <location>
        <position position="75"/>
    </location>
</feature>
<dbReference type="AlphaFoldDB" id="A0A9Q0ZT91"/>
<evidence type="ECO:0000313" key="2">
    <source>
        <dbReference type="Proteomes" id="UP001151752"/>
    </source>
</evidence>
<dbReference type="EMBL" id="JAPFFM010000009">
    <property type="protein sequence ID" value="KAJ6746039.1"/>
    <property type="molecule type" value="Genomic_DNA"/>
</dbReference>
<dbReference type="Proteomes" id="UP001151752">
    <property type="component" value="Chromosome 6"/>
</dbReference>
<reference evidence="1" key="1">
    <citation type="submission" date="2022-11" db="EMBL/GenBank/DDBJ databases">
        <authorList>
            <person name="Hyden B.L."/>
            <person name="Feng K."/>
            <person name="Yates T."/>
            <person name="Jawdy S."/>
            <person name="Smart L.B."/>
            <person name="Muchero W."/>
        </authorList>
    </citation>
    <scope>NUCLEOTIDE SEQUENCE</scope>
    <source>
        <tissue evidence="1">Shoot tip</tissue>
    </source>
</reference>
<organism evidence="1 2">
    <name type="scientific">Salix koriyanagi</name>
    <dbReference type="NCBI Taxonomy" id="2511006"/>
    <lineage>
        <taxon>Eukaryota</taxon>
        <taxon>Viridiplantae</taxon>
        <taxon>Streptophyta</taxon>
        <taxon>Embryophyta</taxon>
        <taxon>Tracheophyta</taxon>
        <taxon>Spermatophyta</taxon>
        <taxon>Magnoliopsida</taxon>
        <taxon>eudicotyledons</taxon>
        <taxon>Gunneridae</taxon>
        <taxon>Pentapetalae</taxon>
        <taxon>rosids</taxon>
        <taxon>fabids</taxon>
        <taxon>Malpighiales</taxon>
        <taxon>Salicaceae</taxon>
        <taxon>Saliceae</taxon>
        <taxon>Salix</taxon>
    </lineage>
</organism>
<reference evidence="1" key="2">
    <citation type="journal article" date="2023" name="Int. J. Mol. Sci.">
        <title>De Novo Assembly and Annotation of 11 Diverse Shrub Willow (Salix) Genomes Reveals Novel Gene Organization in Sex-Linked Regions.</title>
        <authorList>
            <person name="Hyden B."/>
            <person name="Feng K."/>
            <person name="Yates T.B."/>
            <person name="Jawdy S."/>
            <person name="Cereghino C."/>
            <person name="Smart L.B."/>
            <person name="Muchero W."/>
        </authorList>
    </citation>
    <scope>NUCLEOTIDE SEQUENCE</scope>
    <source>
        <tissue evidence="1">Shoot tip</tissue>
    </source>
</reference>
<proteinExistence type="predicted"/>
<keyword evidence="2" id="KW-1185">Reference proteome</keyword>
<comment type="caution">
    <text evidence="1">The sequence shown here is derived from an EMBL/GenBank/DDBJ whole genome shotgun (WGS) entry which is preliminary data.</text>
</comment>
<sequence length="75" mass="8115">MVFVEEDPVVVHASCISTTSRVLPVLSNSTMTCAHVTSLLPVLLEASCHLGFWRRGACCLGFLSGCPTIGERDHR</sequence>